<name>A0A1W2CAW1_9BURK</name>
<sequence>MSVEANFLEKEEKMITRNLEIENSNRQNKKAWNNFFVSGLKVSEDFMNERAELKPDKRGTF</sequence>
<keyword evidence="2" id="KW-1185">Reference proteome</keyword>
<dbReference type="AlphaFoldDB" id="A0A1W2CAW1"/>
<proteinExistence type="predicted"/>
<dbReference type="RefSeq" id="WP_084286010.1">
    <property type="nucleotide sequence ID" value="NZ_FWXJ01000021.1"/>
</dbReference>
<gene>
    <name evidence="1" type="ORF">SAMN06296008_12127</name>
</gene>
<dbReference type="STRING" id="1938817.SAMN06296008_12127"/>
<reference evidence="1 2" key="1">
    <citation type="submission" date="2017-04" db="EMBL/GenBank/DDBJ databases">
        <authorList>
            <person name="Afonso C.L."/>
            <person name="Miller P.J."/>
            <person name="Scott M.A."/>
            <person name="Spackman E."/>
            <person name="Goraichik I."/>
            <person name="Dimitrov K.M."/>
            <person name="Suarez D.L."/>
            <person name="Swayne D.E."/>
        </authorList>
    </citation>
    <scope>NUCLEOTIDE SEQUENCE [LARGE SCALE GENOMIC DNA]</scope>
    <source>
        <strain evidence="1 2">VK13</strain>
    </source>
</reference>
<protein>
    <submittedName>
        <fullName evidence="1">Uncharacterized protein</fullName>
    </submittedName>
</protein>
<dbReference type="OrthoDB" id="9810009at2"/>
<dbReference type="EMBL" id="FWXJ01000021">
    <property type="protein sequence ID" value="SMC82405.1"/>
    <property type="molecule type" value="Genomic_DNA"/>
</dbReference>
<organism evidence="1 2">
    <name type="scientific">Polynucleobacter kasalickyi</name>
    <dbReference type="NCBI Taxonomy" id="1938817"/>
    <lineage>
        <taxon>Bacteria</taxon>
        <taxon>Pseudomonadati</taxon>
        <taxon>Pseudomonadota</taxon>
        <taxon>Betaproteobacteria</taxon>
        <taxon>Burkholderiales</taxon>
        <taxon>Burkholderiaceae</taxon>
        <taxon>Polynucleobacter</taxon>
    </lineage>
</organism>
<evidence type="ECO:0000313" key="1">
    <source>
        <dbReference type="EMBL" id="SMC82405.1"/>
    </source>
</evidence>
<dbReference type="Proteomes" id="UP000192708">
    <property type="component" value="Unassembled WGS sequence"/>
</dbReference>
<evidence type="ECO:0000313" key="2">
    <source>
        <dbReference type="Proteomes" id="UP000192708"/>
    </source>
</evidence>
<accession>A0A1W2CAW1</accession>